<feature type="transmembrane region" description="Helical" evidence="6">
    <location>
        <begin position="114"/>
        <end position="136"/>
    </location>
</feature>
<keyword evidence="4 6" id="KW-0472">Membrane</keyword>
<protein>
    <recommendedName>
        <fullName evidence="6">Transport permease protein</fullName>
    </recommendedName>
</protein>
<dbReference type="InterPro" id="IPR051784">
    <property type="entry name" value="Nod_factor_ABC_transporter"/>
</dbReference>
<dbReference type="PROSITE" id="PS51012">
    <property type="entry name" value="ABC_TM2"/>
    <property type="match status" value="1"/>
</dbReference>
<dbReference type="GO" id="GO:0046677">
    <property type="term" value="P:response to antibiotic"/>
    <property type="evidence" value="ECO:0007669"/>
    <property type="project" value="UniProtKB-KW"/>
</dbReference>
<evidence type="ECO:0000256" key="1">
    <source>
        <dbReference type="ARBA" id="ARBA00004141"/>
    </source>
</evidence>
<evidence type="ECO:0000259" key="7">
    <source>
        <dbReference type="PROSITE" id="PS51012"/>
    </source>
</evidence>
<keyword evidence="9" id="KW-1185">Reference proteome</keyword>
<dbReference type="InterPro" id="IPR047817">
    <property type="entry name" value="ABC2_TM_bact-type"/>
</dbReference>
<organism evidence="8 9">
    <name type="scientific">Planotetraspora thailandica</name>
    <dbReference type="NCBI Taxonomy" id="487172"/>
    <lineage>
        <taxon>Bacteria</taxon>
        <taxon>Bacillati</taxon>
        <taxon>Actinomycetota</taxon>
        <taxon>Actinomycetes</taxon>
        <taxon>Streptosporangiales</taxon>
        <taxon>Streptosporangiaceae</taxon>
        <taxon>Planotetraspora</taxon>
    </lineage>
</organism>
<comment type="subcellular location">
    <subcellularLocation>
        <location evidence="6">Cell membrane</location>
        <topology evidence="6">Multi-pass membrane protein</topology>
    </subcellularLocation>
    <subcellularLocation>
        <location evidence="1">Membrane</location>
        <topology evidence="1">Multi-pass membrane protein</topology>
    </subcellularLocation>
</comment>
<dbReference type="PANTHER" id="PTHR43229:SF2">
    <property type="entry name" value="NODULATION PROTEIN J"/>
    <property type="match status" value="1"/>
</dbReference>
<dbReference type="RefSeq" id="WP_203942226.1">
    <property type="nucleotide sequence ID" value="NZ_BOOR01000004.1"/>
</dbReference>
<keyword evidence="2 6" id="KW-0812">Transmembrane</keyword>
<name>A0A8J3V0M5_9ACTN</name>
<feature type="transmembrane region" description="Helical" evidence="6">
    <location>
        <begin position="26"/>
        <end position="49"/>
    </location>
</feature>
<keyword evidence="3 6" id="KW-1133">Transmembrane helix</keyword>
<dbReference type="PANTHER" id="PTHR43229">
    <property type="entry name" value="NODULATION PROTEIN J"/>
    <property type="match status" value="1"/>
</dbReference>
<dbReference type="GO" id="GO:0140359">
    <property type="term" value="F:ABC-type transporter activity"/>
    <property type="evidence" value="ECO:0007669"/>
    <property type="project" value="InterPro"/>
</dbReference>
<comment type="similarity">
    <text evidence="6">Belongs to the ABC-2 integral membrane protein family.</text>
</comment>
<dbReference type="EMBL" id="BOOR01000004">
    <property type="protein sequence ID" value="GII51899.1"/>
    <property type="molecule type" value="Genomic_DNA"/>
</dbReference>
<feature type="transmembrane region" description="Helical" evidence="6">
    <location>
        <begin position="61"/>
        <end position="79"/>
    </location>
</feature>
<keyword evidence="6" id="KW-0813">Transport</keyword>
<dbReference type="Pfam" id="PF01061">
    <property type="entry name" value="ABC2_membrane"/>
    <property type="match status" value="1"/>
</dbReference>
<evidence type="ECO:0000256" key="4">
    <source>
        <dbReference type="ARBA" id="ARBA00023136"/>
    </source>
</evidence>
<dbReference type="PIRSF" id="PIRSF006648">
    <property type="entry name" value="DrrB"/>
    <property type="match status" value="1"/>
</dbReference>
<evidence type="ECO:0000256" key="5">
    <source>
        <dbReference type="ARBA" id="ARBA00023251"/>
    </source>
</evidence>
<feature type="transmembrane region" description="Helical" evidence="6">
    <location>
        <begin position="173"/>
        <end position="193"/>
    </location>
</feature>
<evidence type="ECO:0000256" key="6">
    <source>
        <dbReference type="RuleBase" id="RU361157"/>
    </source>
</evidence>
<keyword evidence="6" id="KW-1003">Cell membrane</keyword>
<dbReference type="Proteomes" id="UP000605992">
    <property type="component" value="Unassembled WGS sequence"/>
</dbReference>
<feature type="transmembrane region" description="Helical" evidence="6">
    <location>
        <begin position="231"/>
        <end position="249"/>
    </location>
</feature>
<comment type="caution">
    <text evidence="8">The sequence shown here is derived from an EMBL/GenBank/DDBJ whole genome shotgun (WGS) entry which is preliminary data.</text>
</comment>
<evidence type="ECO:0000313" key="9">
    <source>
        <dbReference type="Proteomes" id="UP000605992"/>
    </source>
</evidence>
<accession>A0A8J3V0M5</accession>
<evidence type="ECO:0000256" key="2">
    <source>
        <dbReference type="ARBA" id="ARBA00022692"/>
    </source>
</evidence>
<evidence type="ECO:0000313" key="8">
    <source>
        <dbReference type="EMBL" id="GII51899.1"/>
    </source>
</evidence>
<sequence>MAAETMRPLHPVLAVVERYVLLYRRLWHASVFSSFLLPILFLISIGLGVGGYVGSIEGVDYLSWIVPGVLVSTAFQICIGESTYPVLGDFKWVRAYHAMRAAPIRPADIVHGHLIALILRVEVSVVAFLVVVLFFGGLHSPWALVTPLVCALLVASVVTPVTAFAASIESDSYFALLFRFVVIPATLFSGVFFPVEQLPVVIRAVAYASPVWHAVELCRAATLGREPTWPIAAHVGYLVLWAVVGLVLARRAFKRRLED</sequence>
<keyword evidence="5" id="KW-0046">Antibiotic resistance</keyword>
<dbReference type="InterPro" id="IPR000412">
    <property type="entry name" value="ABC_2_transport"/>
</dbReference>
<reference evidence="8" key="1">
    <citation type="submission" date="2021-01" db="EMBL/GenBank/DDBJ databases">
        <title>Whole genome shotgun sequence of Planotetraspora thailandica NBRC 104271.</title>
        <authorList>
            <person name="Komaki H."/>
            <person name="Tamura T."/>
        </authorList>
    </citation>
    <scope>NUCLEOTIDE SEQUENCE</scope>
    <source>
        <strain evidence="8">NBRC 104271</strain>
    </source>
</reference>
<dbReference type="GO" id="GO:0043190">
    <property type="term" value="C:ATP-binding cassette (ABC) transporter complex"/>
    <property type="evidence" value="ECO:0007669"/>
    <property type="project" value="InterPro"/>
</dbReference>
<proteinExistence type="inferred from homology"/>
<dbReference type="PRINTS" id="PR00164">
    <property type="entry name" value="ABC2TRNSPORT"/>
</dbReference>
<gene>
    <name evidence="8" type="ORF">Pth03_02880</name>
</gene>
<dbReference type="AlphaFoldDB" id="A0A8J3V0M5"/>
<feature type="domain" description="ABC transmembrane type-2" evidence="7">
    <location>
        <begin position="29"/>
        <end position="256"/>
    </location>
</feature>
<feature type="transmembrane region" description="Helical" evidence="6">
    <location>
        <begin position="142"/>
        <end position="166"/>
    </location>
</feature>
<dbReference type="InterPro" id="IPR013525">
    <property type="entry name" value="ABC2_TM"/>
</dbReference>
<evidence type="ECO:0000256" key="3">
    <source>
        <dbReference type="ARBA" id="ARBA00022989"/>
    </source>
</evidence>